<proteinExistence type="predicted"/>
<comment type="caution">
    <text evidence="1">The sequence shown here is derived from an EMBL/GenBank/DDBJ whole genome shotgun (WGS) entry which is preliminary data.</text>
</comment>
<accession>A0A371PN02</accession>
<dbReference type="EMBL" id="QUBQ01000001">
    <property type="protein sequence ID" value="REK77594.1"/>
    <property type="molecule type" value="Genomic_DNA"/>
</dbReference>
<organism evidence="1 2">
    <name type="scientific">Paenibacillus paeoniae</name>
    <dbReference type="NCBI Taxonomy" id="2292705"/>
    <lineage>
        <taxon>Bacteria</taxon>
        <taxon>Bacillati</taxon>
        <taxon>Bacillota</taxon>
        <taxon>Bacilli</taxon>
        <taxon>Bacillales</taxon>
        <taxon>Paenibacillaceae</taxon>
        <taxon>Paenibacillus</taxon>
    </lineage>
</organism>
<name>A0A371PN02_9BACL</name>
<dbReference type="OrthoDB" id="1705981at2"/>
<dbReference type="RefSeq" id="WP_116045307.1">
    <property type="nucleotide sequence ID" value="NZ_QUBQ01000001.1"/>
</dbReference>
<reference evidence="1 2" key="1">
    <citation type="submission" date="2018-08" db="EMBL/GenBank/DDBJ databases">
        <title>Paenibacillus sp. M4BSY-1, whole genome shotgun sequence.</title>
        <authorList>
            <person name="Tuo L."/>
        </authorList>
    </citation>
    <scope>NUCLEOTIDE SEQUENCE [LARGE SCALE GENOMIC DNA]</scope>
    <source>
        <strain evidence="1 2">M4BSY-1</strain>
    </source>
</reference>
<gene>
    <name evidence="1" type="ORF">DX130_11545</name>
</gene>
<dbReference type="Proteomes" id="UP000261905">
    <property type="component" value="Unassembled WGS sequence"/>
</dbReference>
<evidence type="ECO:0000313" key="2">
    <source>
        <dbReference type="Proteomes" id="UP000261905"/>
    </source>
</evidence>
<evidence type="ECO:0000313" key="1">
    <source>
        <dbReference type="EMBL" id="REK77594.1"/>
    </source>
</evidence>
<sequence>MCSGESLGQIIPESVKEVTYDDSGNFHYEHEDWSITSSPEKFFREGQAGDSDRFSVSGKDDLYWALQFHRDEEGVITGRIIVLDPQKH</sequence>
<dbReference type="AlphaFoldDB" id="A0A371PN02"/>
<protein>
    <submittedName>
        <fullName evidence="1">Uncharacterized protein</fullName>
    </submittedName>
</protein>
<keyword evidence="2" id="KW-1185">Reference proteome</keyword>